<dbReference type="PANTHER" id="PTHR45829">
    <property type="entry name" value="MITOCHONDRIAL CARRIER PROTEIN RIM2"/>
    <property type="match status" value="1"/>
</dbReference>
<keyword evidence="13" id="KW-1185">Reference proteome</keyword>
<proteinExistence type="inferred from homology"/>
<reference evidence="12 13" key="2">
    <citation type="journal article" date="2014" name="J. Gen. Appl. Microbiol.">
        <title>The early diverging ascomycetous budding yeast Saitoella complicata has three histone deacetylases belonging to the Clr6, Hos2, and Rpd3 lineages.</title>
        <authorList>
            <person name="Nishida H."/>
            <person name="Matsumoto T."/>
            <person name="Kondo S."/>
            <person name="Hamamoto M."/>
            <person name="Yoshikawa H."/>
        </authorList>
    </citation>
    <scope>NUCLEOTIDE SEQUENCE [LARGE SCALE GENOMIC DNA]</scope>
    <source>
        <strain evidence="12 13">NRRL Y-17804</strain>
    </source>
</reference>
<dbReference type="InterPro" id="IPR018108">
    <property type="entry name" value="MCP_transmembrane"/>
</dbReference>
<evidence type="ECO:0000256" key="3">
    <source>
        <dbReference type="ARBA" id="ARBA00022692"/>
    </source>
</evidence>
<sequence length="405" mass="44494">MSNTADLANISARPTSPAAPPIANDAQVVQKQAPAAWAHFAAGGLAGMSGALATSPLDVVKTRLQSDFYKKQLLERRAAHGTVKMGIVKSGFAHFADTFHILTNIYRIEGPKALFKGLGPNLVGVIPARAINFFMYGNGKRIIADNLNGGKEAAWVHVTAAITAGITTSTCTNPIWLIKTRLQLDKQKASTDGAASRQYKNSLDCFMQTVRNEGVRGLYRGLSASYLGVAESSLQWVVYEELKRRIAERSARRRLIDPEPTSMDVFIEWAGKSGSAGIAKVFAAGIAYPHEVIRTRLRQAPMENGKQKYTGLVQCFRIVLKEEGVAALYGGLTAHMMRVYRETSDVVRFELFSSLVWHTGVLDYKSHVYFLDRKCDVLSMSVRISVLLYLTINAVEQHHVSKAFG</sequence>
<evidence type="ECO:0000256" key="2">
    <source>
        <dbReference type="ARBA" id="ARBA00022448"/>
    </source>
</evidence>
<evidence type="ECO:0000313" key="12">
    <source>
        <dbReference type="EMBL" id="GAO50348.1"/>
    </source>
</evidence>
<dbReference type="PROSITE" id="PS50920">
    <property type="entry name" value="SOLCAR"/>
    <property type="match status" value="3"/>
</dbReference>
<keyword evidence="5" id="KW-0999">Mitochondrion inner membrane</keyword>
<comment type="similarity">
    <text evidence="10">Belongs to the mitochondrial carrier (TC 2.A.29) family.</text>
</comment>
<evidence type="ECO:0000256" key="10">
    <source>
        <dbReference type="RuleBase" id="RU000488"/>
    </source>
</evidence>
<comment type="subcellular location">
    <subcellularLocation>
        <location evidence="1">Mitochondrion inner membrane</location>
        <topology evidence="1">Multi-pass membrane protein</topology>
    </subcellularLocation>
</comment>
<keyword evidence="3 9" id="KW-0812">Transmembrane</keyword>
<evidence type="ECO:0000313" key="13">
    <source>
        <dbReference type="Proteomes" id="UP000033140"/>
    </source>
</evidence>
<dbReference type="PANTHER" id="PTHR45829:SF4">
    <property type="entry name" value="MITOCHONDRIAL CARRIER PROTEIN RIM2"/>
    <property type="match status" value="1"/>
</dbReference>
<feature type="region of interest" description="Disordered" evidence="11">
    <location>
        <begin position="1"/>
        <end position="21"/>
    </location>
</feature>
<comment type="caution">
    <text evidence="12">The sequence shown here is derived from an EMBL/GenBank/DDBJ whole genome shotgun (WGS) entry which is preliminary data.</text>
</comment>
<dbReference type="PRINTS" id="PR00926">
    <property type="entry name" value="MITOCARRIER"/>
</dbReference>
<dbReference type="Pfam" id="PF00153">
    <property type="entry name" value="Mito_carr"/>
    <property type="match status" value="3"/>
</dbReference>
<keyword evidence="4" id="KW-0677">Repeat</keyword>
<organism evidence="12 13">
    <name type="scientific">Saitoella complicata (strain BCRC 22490 / CBS 7301 / JCM 7358 / NBRC 10748 / NRRL Y-17804)</name>
    <dbReference type="NCBI Taxonomy" id="698492"/>
    <lineage>
        <taxon>Eukaryota</taxon>
        <taxon>Fungi</taxon>
        <taxon>Dikarya</taxon>
        <taxon>Ascomycota</taxon>
        <taxon>Taphrinomycotina</taxon>
        <taxon>Taphrinomycotina incertae sedis</taxon>
        <taxon>Saitoella</taxon>
    </lineage>
</organism>
<keyword evidence="7" id="KW-0496">Mitochondrion</keyword>
<dbReference type="GO" id="GO:0015218">
    <property type="term" value="F:pyrimidine nucleotide transmembrane transporter activity"/>
    <property type="evidence" value="ECO:0007669"/>
    <property type="project" value="InterPro"/>
</dbReference>
<evidence type="ECO:0000256" key="7">
    <source>
        <dbReference type="ARBA" id="ARBA00023128"/>
    </source>
</evidence>
<dbReference type="Proteomes" id="UP000033140">
    <property type="component" value="Unassembled WGS sequence"/>
</dbReference>
<dbReference type="EMBL" id="BACD03000031">
    <property type="protein sequence ID" value="GAO50348.1"/>
    <property type="molecule type" value="Genomic_DNA"/>
</dbReference>
<dbReference type="GO" id="GO:0005743">
    <property type="term" value="C:mitochondrial inner membrane"/>
    <property type="evidence" value="ECO:0007669"/>
    <property type="project" value="UniProtKB-SubCell"/>
</dbReference>
<dbReference type="Gene3D" id="1.50.40.10">
    <property type="entry name" value="Mitochondrial carrier domain"/>
    <property type="match status" value="1"/>
</dbReference>
<gene>
    <name evidence="12" type="ORF">G7K_4476-t1</name>
</gene>
<keyword evidence="2 10" id="KW-0813">Transport</keyword>
<evidence type="ECO:0000256" key="5">
    <source>
        <dbReference type="ARBA" id="ARBA00022792"/>
    </source>
</evidence>
<dbReference type="STRING" id="698492.A0A0E9NKK2"/>
<evidence type="ECO:0000256" key="8">
    <source>
        <dbReference type="ARBA" id="ARBA00023136"/>
    </source>
</evidence>
<accession>A0A0E9NKK2</accession>
<reference evidence="12 13" key="1">
    <citation type="journal article" date="2011" name="J. Gen. Appl. Microbiol.">
        <title>Draft genome sequencing of the enigmatic yeast Saitoella complicata.</title>
        <authorList>
            <person name="Nishida H."/>
            <person name="Hamamoto M."/>
            <person name="Sugiyama J."/>
        </authorList>
    </citation>
    <scope>NUCLEOTIDE SEQUENCE [LARGE SCALE GENOMIC DNA]</scope>
    <source>
        <strain evidence="12 13">NRRL Y-17804</strain>
    </source>
</reference>
<feature type="repeat" description="Solcar" evidence="9">
    <location>
        <begin position="34"/>
        <end position="142"/>
    </location>
</feature>
<protein>
    <recommendedName>
        <fullName evidence="14">Mitochondrial carrier protein RIM2</fullName>
    </recommendedName>
</protein>
<reference evidence="12 13" key="3">
    <citation type="journal article" date="2015" name="Genome Announc.">
        <title>Draft Genome Sequence of the Archiascomycetous Yeast Saitoella complicata.</title>
        <authorList>
            <person name="Yamauchi K."/>
            <person name="Kondo S."/>
            <person name="Hamamoto M."/>
            <person name="Takahashi Y."/>
            <person name="Ogura Y."/>
            <person name="Hayashi T."/>
            <person name="Nishida H."/>
        </authorList>
    </citation>
    <scope>NUCLEOTIDE SEQUENCE [LARGE SCALE GENOMIC DNA]</scope>
    <source>
        <strain evidence="12 13">NRRL Y-17804</strain>
    </source>
</reference>
<feature type="repeat" description="Solcar" evidence="9">
    <location>
        <begin position="267"/>
        <end position="358"/>
    </location>
</feature>
<evidence type="ECO:0000256" key="4">
    <source>
        <dbReference type="ARBA" id="ARBA00022737"/>
    </source>
</evidence>
<dbReference type="SUPFAM" id="SSF103506">
    <property type="entry name" value="Mitochondrial carrier"/>
    <property type="match status" value="1"/>
</dbReference>
<name>A0A0E9NKK2_SAICN</name>
<keyword evidence="6" id="KW-1133">Transmembrane helix</keyword>
<dbReference type="InterPro" id="IPR002067">
    <property type="entry name" value="MCP"/>
</dbReference>
<dbReference type="AlphaFoldDB" id="A0A0E9NKK2"/>
<evidence type="ECO:0000256" key="1">
    <source>
        <dbReference type="ARBA" id="ARBA00004448"/>
    </source>
</evidence>
<dbReference type="GO" id="GO:1990519">
    <property type="term" value="P:pyrimidine nucleotide import into mitochondrion"/>
    <property type="evidence" value="ECO:0007669"/>
    <property type="project" value="TreeGrafter"/>
</dbReference>
<feature type="repeat" description="Solcar" evidence="9">
    <location>
        <begin position="152"/>
        <end position="245"/>
    </location>
</feature>
<keyword evidence="8 9" id="KW-0472">Membrane</keyword>
<dbReference type="OMA" id="WVMYEQM"/>
<dbReference type="InterPro" id="IPR049562">
    <property type="entry name" value="SLC25A33/36-like"/>
</dbReference>
<evidence type="ECO:0008006" key="14">
    <source>
        <dbReference type="Google" id="ProtNLM"/>
    </source>
</evidence>
<evidence type="ECO:0000256" key="6">
    <source>
        <dbReference type="ARBA" id="ARBA00022989"/>
    </source>
</evidence>
<evidence type="ECO:0000256" key="11">
    <source>
        <dbReference type="SAM" id="MobiDB-lite"/>
    </source>
</evidence>
<dbReference type="InterPro" id="IPR023395">
    <property type="entry name" value="MCP_dom_sf"/>
</dbReference>
<evidence type="ECO:0000256" key="9">
    <source>
        <dbReference type="PROSITE-ProRule" id="PRU00282"/>
    </source>
</evidence>